<feature type="region of interest" description="Disordered" evidence="11">
    <location>
        <begin position="252"/>
        <end position="292"/>
    </location>
</feature>
<evidence type="ECO:0000256" key="2">
    <source>
        <dbReference type="ARBA" id="ARBA00004123"/>
    </source>
</evidence>
<keyword evidence="8 10" id="KW-0539">Nucleus</keyword>
<keyword evidence="6 10" id="KW-0158">Chromosome</keyword>
<dbReference type="Pfam" id="PF15511">
    <property type="entry name" value="CENP-T_C"/>
    <property type="match status" value="1"/>
</dbReference>
<dbReference type="AlphaFoldDB" id="A0A8T8TBZ6"/>
<dbReference type="GO" id="GO:0005634">
    <property type="term" value="C:nucleus"/>
    <property type="evidence" value="ECO:0007669"/>
    <property type="project" value="UniProtKB-SubCell"/>
</dbReference>
<organism evidence="13 14">
    <name type="scientific">Tilletia indica</name>
    <dbReference type="NCBI Taxonomy" id="43049"/>
    <lineage>
        <taxon>Eukaryota</taxon>
        <taxon>Fungi</taxon>
        <taxon>Dikarya</taxon>
        <taxon>Basidiomycota</taxon>
        <taxon>Ustilaginomycotina</taxon>
        <taxon>Exobasidiomycetes</taxon>
        <taxon>Tilletiales</taxon>
        <taxon>Tilletiaceae</taxon>
        <taxon>Tilletia</taxon>
    </lineage>
</organism>
<dbReference type="EMBL" id="LWDF02000080">
    <property type="protein sequence ID" value="KAE8258171.1"/>
    <property type="molecule type" value="Genomic_DNA"/>
</dbReference>
<evidence type="ECO:0000259" key="12">
    <source>
        <dbReference type="Pfam" id="PF15511"/>
    </source>
</evidence>
<evidence type="ECO:0000256" key="8">
    <source>
        <dbReference type="ARBA" id="ARBA00023242"/>
    </source>
</evidence>
<dbReference type="GO" id="GO:0003677">
    <property type="term" value="F:DNA binding"/>
    <property type="evidence" value="ECO:0007669"/>
    <property type="project" value="UniProtKB-KW"/>
</dbReference>
<feature type="compositionally biased region" description="Basic residues" evidence="11">
    <location>
        <begin position="183"/>
        <end position="213"/>
    </location>
</feature>
<comment type="subcellular location">
    <subcellularLocation>
        <location evidence="3">Chromosome</location>
    </subcellularLocation>
    <subcellularLocation>
        <location evidence="2">Nucleus</location>
    </subcellularLocation>
</comment>
<evidence type="ECO:0000256" key="10">
    <source>
        <dbReference type="RuleBase" id="RU000528"/>
    </source>
</evidence>
<dbReference type="InterPro" id="IPR001951">
    <property type="entry name" value="Histone_H4"/>
</dbReference>
<comment type="similarity">
    <text evidence="4 10">Belongs to the histone H4 family.</text>
</comment>
<evidence type="ECO:0000256" key="1">
    <source>
        <dbReference type="ARBA" id="ARBA00002001"/>
    </source>
</evidence>
<feature type="compositionally biased region" description="Polar residues" evidence="11">
    <location>
        <begin position="156"/>
        <end position="177"/>
    </location>
</feature>
<evidence type="ECO:0000256" key="6">
    <source>
        <dbReference type="ARBA" id="ARBA00022454"/>
    </source>
</evidence>
<comment type="function">
    <text evidence="1 10">Core component of nucleosome. Nucleosomes wrap and compact DNA into chromatin, limiting DNA accessibility to the cellular machineries which require DNA as a template. Histones thereby play a central role in transcription regulation, DNA repair, DNA replication and chromosomal stability. DNA accessibility is regulated via a complex set of post-translational modifications of histones, also called histone code, and nucleosome remodeling.</text>
</comment>
<comment type="subunit">
    <text evidence="5 10">The nucleosome is a histone octamer containing two molecules each of H2A, H2B, H3 and H4 assembled in one H3-H4 heterotetramer and two H2A-H2B heterodimers. The octamer wraps approximately 147 bp of DNA.</text>
</comment>
<evidence type="ECO:0000313" key="13">
    <source>
        <dbReference type="EMBL" id="KAE8258171.1"/>
    </source>
</evidence>
<sequence length="382" mass="42075">MTYHISIIRVHFLHLQENSAPALPSLEEAPVLGADDREETSPVLDFSLFFPARSMEEFLAASDAVRAALIRYDMAAAALGMILLWPESLERFFPPTRAQVPPKAALLFPQPVPAPATHNFDHVSIPRTSLLQSPAYVNQVAVRPGRKPIPRDPKTEQCNAPSPSDGPSTASITSSARTGPVKGKTKKKVCFPKKPIKKRTGTKKPGRAGRGRKICQDCDSSHTSSAWRYTVEGVPTEGPLCSACYQKHLRQKRKEAEDGSDEDDSDEDDSDGDLPTAYNMYSKGGRGKGLGMDGARRHVRILRDNIKGVTKPSIRRLARRGGVKRLSAGIYDEARGCLHSFLRRVVADSIVYSEHARRKTVTSLDVIYALKRQGRTLYGYGV</sequence>
<feature type="compositionally biased region" description="Acidic residues" evidence="11">
    <location>
        <begin position="258"/>
        <end position="272"/>
    </location>
</feature>
<evidence type="ECO:0000256" key="5">
    <source>
        <dbReference type="ARBA" id="ARBA00011538"/>
    </source>
</evidence>
<dbReference type="PANTHER" id="PTHR10484">
    <property type="entry name" value="HISTONE H4"/>
    <property type="match status" value="1"/>
</dbReference>
<accession>A0A8T8TBZ6</accession>
<keyword evidence="9 10" id="KW-0544">Nucleosome core</keyword>
<evidence type="ECO:0000256" key="11">
    <source>
        <dbReference type="SAM" id="MobiDB-lite"/>
    </source>
</evidence>
<dbReference type="InterPro" id="IPR009072">
    <property type="entry name" value="Histone-fold"/>
</dbReference>
<evidence type="ECO:0000256" key="4">
    <source>
        <dbReference type="ARBA" id="ARBA00006564"/>
    </source>
</evidence>
<dbReference type="Proteomes" id="UP000077521">
    <property type="component" value="Unassembled WGS sequence"/>
</dbReference>
<dbReference type="CDD" id="cd22912">
    <property type="entry name" value="HFD_H4"/>
    <property type="match status" value="1"/>
</dbReference>
<proteinExistence type="inferred from homology"/>
<protein>
    <recommendedName>
        <fullName evidence="10">Histone H4</fullName>
    </recommendedName>
</protein>
<dbReference type="SUPFAM" id="SSF47113">
    <property type="entry name" value="Histone-fold"/>
    <property type="match status" value="1"/>
</dbReference>
<gene>
    <name evidence="13" type="ORF">A4X13_0g1851</name>
</gene>
<keyword evidence="14" id="KW-1185">Reference proteome</keyword>
<keyword evidence="7 10" id="KW-0238">DNA-binding</keyword>
<comment type="caution">
    <text evidence="13">The sequence shown here is derived from an EMBL/GenBank/DDBJ whole genome shotgun (WGS) entry which is preliminary data.</text>
</comment>
<reference evidence="13" key="2">
    <citation type="journal article" date="2019" name="IMA Fungus">
        <title>Genome sequencing and comparison of five Tilletia species to identify candidate genes for the detection of regulated species infecting wheat.</title>
        <authorList>
            <person name="Nguyen H.D.T."/>
            <person name="Sultana T."/>
            <person name="Kesanakurti P."/>
            <person name="Hambleton S."/>
        </authorList>
    </citation>
    <scope>NUCLEOTIDE SEQUENCE</scope>
    <source>
        <strain evidence="13">DAOMC 236416</strain>
    </source>
</reference>
<name>A0A8T8TBZ6_9BASI</name>
<dbReference type="GO" id="GO:0030527">
    <property type="term" value="F:structural constituent of chromatin"/>
    <property type="evidence" value="ECO:0007669"/>
    <property type="project" value="InterPro"/>
</dbReference>
<evidence type="ECO:0000256" key="9">
    <source>
        <dbReference type="ARBA" id="ARBA00023269"/>
    </source>
</evidence>
<dbReference type="Gene3D" id="1.10.20.10">
    <property type="entry name" value="Histone, subunit A"/>
    <property type="match status" value="1"/>
</dbReference>
<dbReference type="GO" id="GO:0046982">
    <property type="term" value="F:protein heterodimerization activity"/>
    <property type="evidence" value="ECO:0007669"/>
    <property type="project" value="InterPro"/>
</dbReference>
<dbReference type="GO" id="GO:0000786">
    <property type="term" value="C:nucleosome"/>
    <property type="evidence" value="ECO:0007669"/>
    <property type="project" value="UniProtKB-KW"/>
</dbReference>
<feature type="region of interest" description="Disordered" evidence="11">
    <location>
        <begin position="141"/>
        <end position="219"/>
    </location>
</feature>
<feature type="domain" description="CENP-T/Histone H4 histone fold" evidence="12">
    <location>
        <begin position="316"/>
        <end position="375"/>
    </location>
</feature>
<evidence type="ECO:0000313" key="14">
    <source>
        <dbReference type="Proteomes" id="UP000077521"/>
    </source>
</evidence>
<evidence type="ECO:0000256" key="3">
    <source>
        <dbReference type="ARBA" id="ARBA00004286"/>
    </source>
</evidence>
<dbReference type="FunFam" id="1.10.20.10:FF:000012">
    <property type="entry name" value="Histone H4"/>
    <property type="match status" value="1"/>
</dbReference>
<reference evidence="13" key="1">
    <citation type="submission" date="2016-04" db="EMBL/GenBank/DDBJ databases">
        <authorList>
            <person name="Nguyen H.D."/>
            <person name="Samba Siva P."/>
            <person name="Cullis J."/>
            <person name="Levesque C.A."/>
            <person name="Hambleton S."/>
        </authorList>
    </citation>
    <scope>NUCLEOTIDE SEQUENCE</scope>
    <source>
        <strain evidence="13">DAOMC 236416</strain>
    </source>
</reference>
<dbReference type="PRINTS" id="PR00623">
    <property type="entry name" value="HISTONEH4"/>
</dbReference>
<dbReference type="SMART" id="SM00417">
    <property type="entry name" value="H4"/>
    <property type="match status" value="1"/>
</dbReference>
<evidence type="ECO:0000256" key="7">
    <source>
        <dbReference type="ARBA" id="ARBA00023125"/>
    </source>
</evidence>
<dbReference type="InterPro" id="IPR035425">
    <property type="entry name" value="CENP-T/H4_C"/>
</dbReference>